<name>A0A7K0CNM6_9ACTN</name>
<evidence type="ECO:0000313" key="4">
    <source>
        <dbReference type="Proteomes" id="UP000466345"/>
    </source>
</evidence>
<organism evidence="3 4">
    <name type="scientific">Streptomyces smaragdinus</name>
    <dbReference type="NCBI Taxonomy" id="2585196"/>
    <lineage>
        <taxon>Bacteria</taxon>
        <taxon>Bacillati</taxon>
        <taxon>Actinomycetota</taxon>
        <taxon>Actinomycetes</taxon>
        <taxon>Kitasatosporales</taxon>
        <taxon>Streptomycetaceae</taxon>
        <taxon>Streptomyces</taxon>
    </lineage>
</organism>
<feature type="region of interest" description="Disordered" evidence="1">
    <location>
        <begin position="1"/>
        <end position="42"/>
    </location>
</feature>
<accession>A0A7K0CNM6</accession>
<evidence type="ECO:0000313" key="3">
    <source>
        <dbReference type="EMBL" id="MQY15085.1"/>
    </source>
</evidence>
<keyword evidence="2" id="KW-1133">Transmembrane helix</keyword>
<evidence type="ECO:0008006" key="5">
    <source>
        <dbReference type="Google" id="ProtNLM"/>
    </source>
</evidence>
<dbReference type="EMBL" id="WEGJ01000028">
    <property type="protein sequence ID" value="MQY15085.1"/>
    <property type="molecule type" value="Genomic_DNA"/>
</dbReference>
<feature type="transmembrane region" description="Helical" evidence="2">
    <location>
        <begin position="235"/>
        <end position="253"/>
    </location>
</feature>
<dbReference type="RefSeq" id="WP_323378501.1">
    <property type="nucleotide sequence ID" value="NZ_WEGJ01000028.1"/>
</dbReference>
<evidence type="ECO:0000256" key="2">
    <source>
        <dbReference type="SAM" id="Phobius"/>
    </source>
</evidence>
<feature type="compositionally biased region" description="Pro residues" evidence="1">
    <location>
        <begin position="24"/>
        <end position="38"/>
    </location>
</feature>
<keyword evidence="2" id="KW-0812">Transmembrane</keyword>
<dbReference type="AlphaFoldDB" id="A0A7K0CNM6"/>
<sequence>MSYPSPAGSAAPPVQPAAAAVPAQPGPGGPPVPPPSAAPPERRSAFAEGMDRFRRAAVTEPGRLRIIGAVLAVLVVVFGAVTAWQVTDRSSAADDVLLRSQPLSRDAAEIYRSLADANTTAASGFLAGGEEPREVRKRYEDDIDQAGTLLVRAAANSQGAAAARTKITEINRWLPQYTAAIETARANNRQGLPLGGAYLRYANGLMDEKLLPAASELYEAETAQLNDDYAAAKSWPWLALALGVVALGVLLWAQRRHYRRTNRVFNQGMVVASALTAVVLLWLAVGHTLARAGLNDSDKNGAQSLMVLNQARIESLKAHGNEGLKMVSRGAVTKGNDQDAYEVDYGASMTDLAGKDAETLDDSLMEKALALAGDDDAGRVPVEKAVDGVREWQTRHKAMLEADNAGNYDKAVHQVIGGANEKATGECFDVVNKALAQAIDHEQQQFDAAAADGRDALGGLWIGAAVLAVLGAAGALLGIGRRLSEYR</sequence>
<keyword evidence="2" id="KW-0472">Membrane</keyword>
<feature type="transmembrane region" description="Helical" evidence="2">
    <location>
        <begin position="265"/>
        <end position="285"/>
    </location>
</feature>
<evidence type="ECO:0000256" key="1">
    <source>
        <dbReference type="SAM" id="MobiDB-lite"/>
    </source>
</evidence>
<reference evidence="3 4" key="1">
    <citation type="submission" date="2019-10" db="EMBL/GenBank/DDBJ databases">
        <title>Streptomyces smaragdinus sp. nov. and Streptomyces fabii sp. nov., isolated from the gut of fungus growing-termite Macrotermes natalensis.</title>
        <authorList>
            <person name="Schwitalla J."/>
            <person name="Benndorf R."/>
            <person name="Martin K."/>
            <person name="De Beer W."/>
            <person name="Kaster A.-K."/>
            <person name="Vollmers J."/>
            <person name="Poulsen M."/>
            <person name="Beemelmanns C."/>
        </authorList>
    </citation>
    <scope>NUCLEOTIDE SEQUENCE [LARGE SCALE GENOMIC DNA]</scope>
    <source>
        <strain evidence="3 4">RB5</strain>
    </source>
</reference>
<proteinExistence type="predicted"/>
<comment type="caution">
    <text evidence="3">The sequence shown here is derived from an EMBL/GenBank/DDBJ whole genome shotgun (WGS) entry which is preliminary data.</text>
</comment>
<keyword evidence="4" id="KW-1185">Reference proteome</keyword>
<gene>
    <name evidence="3" type="ORF">SRB5_52630</name>
</gene>
<dbReference type="Proteomes" id="UP000466345">
    <property type="component" value="Unassembled WGS sequence"/>
</dbReference>
<feature type="transmembrane region" description="Helical" evidence="2">
    <location>
        <begin position="64"/>
        <end position="86"/>
    </location>
</feature>
<feature type="transmembrane region" description="Helical" evidence="2">
    <location>
        <begin position="460"/>
        <end position="479"/>
    </location>
</feature>
<feature type="compositionally biased region" description="Low complexity" evidence="1">
    <location>
        <begin position="1"/>
        <end position="23"/>
    </location>
</feature>
<protein>
    <recommendedName>
        <fullName evidence="5">Secreted protein</fullName>
    </recommendedName>
</protein>